<dbReference type="CTD" id="20201704"/>
<accession>T1EYQ4</accession>
<dbReference type="GeneID" id="20201704"/>
<feature type="compositionally biased region" description="Polar residues" evidence="1">
    <location>
        <begin position="177"/>
        <end position="189"/>
    </location>
</feature>
<dbReference type="AlphaFoldDB" id="T1EYQ4"/>
<reference evidence="4" key="1">
    <citation type="submission" date="2012-12" db="EMBL/GenBank/DDBJ databases">
        <authorList>
            <person name="Hellsten U."/>
            <person name="Grimwood J."/>
            <person name="Chapman J.A."/>
            <person name="Shapiro H."/>
            <person name="Aerts A."/>
            <person name="Otillar R.P."/>
            <person name="Terry A.Y."/>
            <person name="Boore J.L."/>
            <person name="Simakov O."/>
            <person name="Marletaz F."/>
            <person name="Cho S.-J."/>
            <person name="Edsinger-Gonzales E."/>
            <person name="Havlak P."/>
            <person name="Kuo D.-H."/>
            <person name="Larsson T."/>
            <person name="Lv J."/>
            <person name="Arendt D."/>
            <person name="Savage R."/>
            <person name="Osoegawa K."/>
            <person name="de Jong P."/>
            <person name="Lindberg D.R."/>
            <person name="Seaver E.C."/>
            <person name="Weisblat D.A."/>
            <person name="Putnam N.H."/>
            <person name="Grigoriev I.V."/>
            <person name="Rokhsar D.S."/>
        </authorList>
    </citation>
    <scope>NUCLEOTIDE SEQUENCE</scope>
</reference>
<sequence>MVNDASYTKQKVDIKAHWNLLCQEQTASWMSHDVLAQTIDKYEAAMNMKVSSNTTHMSDSNSQKQSTRENKHQMYKSNCNKTVLPKQICFSCGHIAKRCTWKRRDTLTATRNVMRCETNKETQRPQQKQQRQQQRQSKKQPQQHQEQTNDEITNYKSIDNIGSSKYDHKSSGETLPPRSSNAENFSESLKTPAKQPK</sequence>
<dbReference type="EMBL" id="KB095812">
    <property type="protein sequence ID" value="ESO11837.1"/>
    <property type="molecule type" value="Genomic_DNA"/>
</dbReference>
<name>T1EYQ4_HELRO</name>
<evidence type="ECO:0000313" key="3">
    <source>
        <dbReference type="EnsemblMetazoa" id="HelroP166897"/>
    </source>
</evidence>
<proteinExistence type="predicted"/>
<organism evidence="3 4">
    <name type="scientific">Helobdella robusta</name>
    <name type="common">Californian leech</name>
    <dbReference type="NCBI Taxonomy" id="6412"/>
    <lineage>
        <taxon>Eukaryota</taxon>
        <taxon>Metazoa</taxon>
        <taxon>Spiralia</taxon>
        <taxon>Lophotrochozoa</taxon>
        <taxon>Annelida</taxon>
        <taxon>Clitellata</taxon>
        <taxon>Hirudinea</taxon>
        <taxon>Rhynchobdellida</taxon>
        <taxon>Glossiphoniidae</taxon>
        <taxon>Helobdella</taxon>
    </lineage>
</organism>
<dbReference type="HOGENOM" id="CLU_1385530_0_0_1"/>
<dbReference type="InParanoid" id="T1EYQ4"/>
<protein>
    <submittedName>
        <fullName evidence="2 3">Uncharacterized protein</fullName>
    </submittedName>
</protein>
<feature type="compositionally biased region" description="Polar residues" evidence="1">
    <location>
        <begin position="52"/>
        <end position="65"/>
    </location>
</feature>
<reference evidence="2 4" key="2">
    <citation type="journal article" date="2013" name="Nature">
        <title>Insights into bilaterian evolution from three spiralian genomes.</title>
        <authorList>
            <person name="Simakov O."/>
            <person name="Marletaz F."/>
            <person name="Cho S.J."/>
            <person name="Edsinger-Gonzales E."/>
            <person name="Havlak P."/>
            <person name="Hellsten U."/>
            <person name="Kuo D.H."/>
            <person name="Larsson T."/>
            <person name="Lv J."/>
            <person name="Arendt D."/>
            <person name="Savage R."/>
            <person name="Osoegawa K."/>
            <person name="de Jong P."/>
            <person name="Grimwood J."/>
            <person name="Chapman J.A."/>
            <person name="Shapiro H."/>
            <person name="Aerts A."/>
            <person name="Otillar R.P."/>
            <person name="Terry A.Y."/>
            <person name="Boore J.L."/>
            <person name="Grigoriev I.V."/>
            <person name="Lindberg D.R."/>
            <person name="Seaver E.C."/>
            <person name="Weisblat D.A."/>
            <person name="Putnam N.H."/>
            <person name="Rokhsar D.S."/>
        </authorList>
    </citation>
    <scope>NUCLEOTIDE SEQUENCE</scope>
</reference>
<dbReference type="Proteomes" id="UP000015101">
    <property type="component" value="Unassembled WGS sequence"/>
</dbReference>
<dbReference type="PANTHER" id="PTHR46888:SF1">
    <property type="entry name" value="RIBONUCLEASE H"/>
    <property type="match status" value="1"/>
</dbReference>
<keyword evidence="4" id="KW-1185">Reference proteome</keyword>
<reference evidence="3" key="3">
    <citation type="submission" date="2015-06" db="UniProtKB">
        <authorList>
            <consortium name="EnsemblMetazoa"/>
        </authorList>
    </citation>
    <scope>IDENTIFICATION</scope>
</reference>
<dbReference type="PANTHER" id="PTHR46888">
    <property type="entry name" value="ZINC KNUCKLE DOMAINCONTAINING PROTEIN-RELATED"/>
    <property type="match status" value="1"/>
</dbReference>
<dbReference type="RefSeq" id="XP_009010325.1">
    <property type="nucleotide sequence ID" value="XM_009012077.1"/>
</dbReference>
<feature type="compositionally biased region" description="Polar residues" evidence="1">
    <location>
        <begin position="150"/>
        <end position="163"/>
    </location>
</feature>
<feature type="region of interest" description="Disordered" evidence="1">
    <location>
        <begin position="116"/>
        <end position="197"/>
    </location>
</feature>
<dbReference type="EnsemblMetazoa" id="HelroT166897">
    <property type="protein sequence ID" value="HelroP166897"/>
    <property type="gene ID" value="HelroG166897"/>
</dbReference>
<dbReference type="OrthoDB" id="6514924at2759"/>
<dbReference type="KEGG" id="hro:HELRODRAFT_166897"/>
<feature type="region of interest" description="Disordered" evidence="1">
    <location>
        <begin position="52"/>
        <end position="73"/>
    </location>
</feature>
<evidence type="ECO:0000313" key="2">
    <source>
        <dbReference type="EMBL" id="ESO11837.1"/>
    </source>
</evidence>
<evidence type="ECO:0000256" key="1">
    <source>
        <dbReference type="SAM" id="MobiDB-lite"/>
    </source>
</evidence>
<gene>
    <name evidence="3" type="primary">20201704</name>
    <name evidence="2" type="ORF">HELRODRAFT_166897</name>
</gene>
<feature type="compositionally biased region" description="Low complexity" evidence="1">
    <location>
        <begin position="124"/>
        <end position="146"/>
    </location>
</feature>
<dbReference type="EMBL" id="AMQM01002591">
    <property type="status" value="NOT_ANNOTATED_CDS"/>
    <property type="molecule type" value="Genomic_DNA"/>
</dbReference>
<evidence type="ECO:0000313" key="4">
    <source>
        <dbReference type="Proteomes" id="UP000015101"/>
    </source>
</evidence>